<evidence type="ECO:0000313" key="2">
    <source>
        <dbReference type="EMBL" id="WEK37896.1"/>
    </source>
</evidence>
<organism evidence="2 3">
    <name type="scientific">Candidatus Pseudobacter hemicellulosilyticus</name>
    <dbReference type="NCBI Taxonomy" id="3121375"/>
    <lineage>
        <taxon>Bacteria</taxon>
        <taxon>Pseudomonadati</taxon>
        <taxon>Bacteroidota</taxon>
        <taxon>Chitinophagia</taxon>
        <taxon>Chitinophagales</taxon>
        <taxon>Chitinophagaceae</taxon>
        <taxon>Pseudobacter</taxon>
    </lineage>
</organism>
<dbReference type="InterPro" id="IPR025970">
    <property type="entry name" value="SusE"/>
</dbReference>
<sequence>MQQRTIMTCGWLLSLLLLLLGPACKKVDKMELDKGDIPLLISADRQSIILEEKNSSADAVNLSWTAGSNGGSNAALYYTLRLDKAGNQFGQAVSEDLGKAATGRKFTVKELNDLLLNNWQVAPGTEATLEARIIITIAGEPKAADSSPVFNFTVKSFEPVTTTLYLLGNAAPNGWSADNAAPMKPSLEGPGRFTWQGVLNPGDLKFITTLTQFLPSYNKGADDFHLVLRTADDQPDEKFRIETQALYDVAINLLDGTISITESSSPPYDRLWILGDAVPNGWDIQNPSEMRVDSSNLFVFTFNEILKAGEFKMPVATGDFGTDYWMPLTNNPALTETGVQLVPGGNPDYKWKITNPGPYKIRLDMQNSTIDIKAFTPYTQIWMVGDAAPAGWNIDNPTPMTPTANNPYEFSYTGPLKAGEFKFPLATGDWAVDFFMPAVNGSGPGSTQMKFIAKGSPDFKWKITEAGNYKVTINQLYETISIVKQ</sequence>
<dbReference type="Proteomes" id="UP001220610">
    <property type="component" value="Chromosome"/>
</dbReference>
<dbReference type="GO" id="GO:0019867">
    <property type="term" value="C:outer membrane"/>
    <property type="evidence" value="ECO:0007669"/>
    <property type="project" value="InterPro"/>
</dbReference>
<gene>
    <name evidence="2" type="ORF">P0Y53_10310</name>
</gene>
<dbReference type="GO" id="GO:2001070">
    <property type="term" value="F:starch binding"/>
    <property type="evidence" value="ECO:0007669"/>
    <property type="project" value="InterPro"/>
</dbReference>
<accession>A0AAJ6BJZ4</accession>
<reference evidence="2" key="1">
    <citation type="submission" date="2023-03" db="EMBL/GenBank/DDBJ databases">
        <title>Andean soil-derived lignocellulolytic bacterial consortium as a source of novel taxa and putative plastic-active enzymes.</title>
        <authorList>
            <person name="Diaz-Garcia L."/>
            <person name="Chuvochina M."/>
            <person name="Feuerriegel G."/>
            <person name="Bunk B."/>
            <person name="Sproer C."/>
            <person name="Streit W.R."/>
            <person name="Rodriguez L.M."/>
            <person name="Overmann J."/>
            <person name="Jimenez D.J."/>
        </authorList>
    </citation>
    <scope>NUCLEOTIDE SEQUENCE</scope>
    <source>
        <strain evidence="2">MAG 7</strain>
    </source>
</reference>
<evidence type="ECO:0000313" key="3">
    <source>
        <dbReference type="Proteomes" id="UP001220610"/>
    </source>
</evidence>
<protein>
    <submittedName>
        <fullName evidence="2">SusF/SusE family outer membrane protein</fullName>
    </submittedName>
</protein>
<name>A0AAJ6BJZ4_9BACT</name>
<proteinExistence type="predicted"/>
<dbReference type="EMBL" id="CP119311">
    <property type="protein sequence ID" value="WEK37896.1"/>
    <property type="molecule type" value="Genomic_DNA"/>
</dbReference>
<evidence type="ECO:0000259" key="1">
    <source>
        <dbReference type="Pfam" id="PF14292"/>
    </source>
</evidence>
<dbReference type="AlphaFoldDB" id="A0AAJ6BJZ4"/>
<dbReference type="Pfam" id="PF14292">
    <property type="entry name" value="SusE"/>
    <property type="match status" value="1"/>
</dbReference>
<feature type="domain" description="SusE outer membrane protein" evidence="1">
    <location>
        <begin position="36"/>
        <end position="133"/>
    </location>
</feature>
<dbReference type="Gene3D" id="2.60.40.3620">
    <property type="match status" value="3"/>
</dbReference>